<organism evidence="1 2">
    <name type="scientific">Candidatus Woesebacteria bacterium GWB1_43_5</name>
    <dbReference type="NCBI Taxonomy" id="1802474"/>
    <lineage>
        <taxon>Bacteria</taxon>
        <taxon>Candidatus Woeseibacteriota</taxon>
    </lineage>
</organism>
<proteinExistence type="predicted"/>
<dbReference type="EMBL" id="MGFM01000039">
    <property type="protein sequence ID" value="OGM05386.1"/>
    <property type="molecule type" value="Genomic_DNA"/>
</dbReference>
<comment type="caution">
    <text evidence="1">The sequence shown here is derived from an EMBL/GenBank/DDBJ whole genome shotgun (WGS) entry which is preliminary data.</text>
</comment>
<gene>
    <name evidence="1" type="ORF">A2125_02090</name>
</gene>
<evidence type="ECO:0000313" key="1">
    <source>
        <dbReference type="EMBL" id="OGM05386.1"/>
    </source>
</evidence>
<protein>
    <submittedName>
        <fullName evidence="1">Uncharacterized protein</fullName>
    </submittedName>
</protein>
<dbReference type="Proteomes" id="UP000178812">
    <property type="component" value="Unassembled WGS sequence"/>
</dbReference>
<accession>A0A1F7WRG3</accession>
<evidence type="ECO:0000313" key="2">
    <source>
        <dbReference type="Proteomes" id="UP000178812"/>
    </source>
</evidence>
<sequence>MSTAENQVYNYASESLESKRIPDPYPYLLNKDGKLILAYTGEVVQDHIERQTYLGQVEFNGLIKLQNWFIENDSGKMIWISPPYPGEYEVPKIIVSEIIEENKVKILFNRAIVVDDLLPTDCFLYARDLNGNFIDSLESLRANPIALNENIDWLEELSQYIDVSMVREFIESGRDKVEKEKAIRKARLFVAEAKKPGVNNLRGAKIIHPDFEDFYGDKSFRCKPRNITAFQTLFKNSQQIGGKEILKCVECPFCHKIVDAEIYDGEIHCPADKGCGKSAPYQKAD</sequence>
<dbReference type="AlphaFoldDB" id="A0A1F7WRG3"/>
<name>A0A1F7WRG3_9BACT</name>
<reference evidence="1 2" key="1">
    <citation type="journal article" date="2016" name="Nat. Commun.">
        <title>Thousands of microbial genomes shed light on interconnected biogeochemical processes in an aquifer system.</title>
        <authorList>
            <person name="Anantharaman K."/>
            <person name="Brown C.T."/>
            <person name="Hug L.A."/>
            <person name="Sharon I."/>
            <person name="Castelle C.J."/>
            <person name="Probst A.J."/>
            <person name="Thomas B.C."/>
            <person name="Singh A."/>
            <person name="Wilkins M.J."/>
            <person name="Karaoz U."/>
            <person name="Brodie E.L."/>
            <person name="Williams K.H."/>
            <person name="Hubbard S.S."/>
            <person name="Banfield J.F."/>
        </authorList>
    </citation>
    <scope>NUCLEOTIDE SEQUENCE [LARGE SCALE GENOMIC DNA]</scope>
</reference>